<dbReference type="InterPro" id="IPR011993">
    <property type="entry name" value="PH-like_dom_sf"/>
</dbReference>
<gene>
    <name evidence="2" type="ORF">NQ317_016796</name>
</gene>
<dbReference type="InterPro" id="IPR001849">
    <property type="entry name" value="PH_domain"/>
</dbReference>
<evidence type="ECO:0000313" key="2">
    <source>
        <dbReference type="EMBL" id="KAJ8971526.1"/>
    </source>
</evidence>
<feature type="domain" description="PH" evidence="1">
    <location>
        <begin position="312"/>
        <end position="426"/>
    </location>
</feature>
<organism evidence="2 3">
    <name type="scientific">Molorchus minor</name>
    <dbReference type="NCBI Taxonomy" id="1323400"/>
    <lineage>
        <taxon>Eukaryota</taxon>
        <taxon>Metazoa</taxon>
        <taxon>Ecdysozoa</taxon>
        <taxon>Arthropoda</taxon>
        <taxon>Hexapoda</taxon>
        <taxon>Insecta</taxon>
        <taxon>Pterygota</taxon>
        <taxon>Neoptera</taxon>
        <taxon>Endopterygota</taxon>
        <taxon>Coleoptera</taxon>
        <taxon>Polyphaga</taxon>
        <taxon>Cucujiformia</taxon>
        <taxon>Chrysomeloidea</taxon>
        <taxon>Cerambycidae</taxon>
        <taxon>Lamiinae</taxon>
        <taxon>Monochamini</taxon>
        <taxon>Molorchus</taxon>
    </lineage>
</organism>
<dbReference type="Pfam" id="PF16457">
    <property type="entry name" value="PH_12"/>
    <property type="match status" value="1"/>
</dbReference>
<dbReference type="Gene3D" id="2.30.29.30">
    <property type="entry name" value="Pleckstrin-homology domain (PH domain)/Phosphotyrosine-binding domain (PTB)"/>
    <property type="match status" value="1"/>
</dbReference>
<proteinExistence type="predicted"/>
<keyword evidence="3" id="KW-1185">Reference proteome</keyword>
<reference evidence="2" key="1">
    <citation type="journal article" date="2023" name="Insect Mol. Biol.">
        <title>Genome sequencing provides insights into the evolution of gene families encoding plant cell wall-degrading enzymes in longhorned beetles.</title>
        <authorList>
            <person name="Shin N.R."/>
            <person name="Okamura Y."/>
            <person name="Kirsch R."/>
            <person name="Pauchet Y."/>
        </authorList>
    </citation>
    <scope>NUCLEOTIDE SEQUENCE</scope>
    <source>
        <strain evidence="2">MMC_N1</strain>
    </source>
</reference>
<dbReference type="SUPFAM" id="SSF50729">
    <property type="entry name" value="PH domain-like"/>
    <property type="match status" value="1"/>
</dbReference>
<evidence type="ECO:0000313" key="3">
    <source>
        <dbReference type="Proteomes" id="UP001162164"/>
    </source>
</evidence>
<name>A0ABQ9J207_9CUCU</name>
<evidence type="ECO:0000259" key="1">
    <source>
        <dbReference type="Pfam" id="PF16457"/>
    </source>
</evidence>
<dbReference type="Proteomes" id="UP001162164">
    <property type="component" value="Unassembled WGS sequence"/>
</dbReference>
<accession>A0ABQ9J207</accession>
<comment type="caution">
    <text evidence="2">The sequence shown here is derived from an EMBL/GenBank/DDBJ whole genome shotgun (WGS) entry which is preliminary data.</text>
</comment>
<sequence length="476" mass="55795">MNLKQNRDNIYKHVILTGDLDRNMEHELYVLQTYLLSLYNEALTSEVNLIDNNLFKRDEFELCEEDIRRITVLMDLKKTIASASTENLAAYNLAERLSLASILSDKSQQSMSFKSSTVSIKKASELIDYDNFTMNYLTLEALRHYKRFHYKIFYQSQIEEKIYEPGLFITSERVIKMIAKLLHIGMDLPDSKSVIYQPIVFNCSSRTPFILELFSRTMWLLSRTRREMKVSTIEDYEKVMGVLQKQLKMVLDKKPIDFKSLTDEMADVNFDVAMQQWQKEKDDELKILLKMHPCIQEIKETFITQNEEYLYKNRMSVVKRGGNFPKVLEKKTNGTIFAQLTKNEREFLIYDVVNNKTNDMTLQQKIMISDITHVVIGKNCKHAHLCKMSSLAFSIIINHSENQVNFIAKDERTACHWTDAFNLLTGNKRRSDFYKRELDELVEMDVMLQIIELQNVRIPKHPPPVPPPPLQMKPPE</sequence>
<protein>
    <recommendedName>
        <fullName evidence="1">PH domain-containing protein</fullName>
    </recommendedName>
</protein>
<dbReference type="EMBL" id="JAPWTJ010001472">
    <property type="protein sequence ID" value="KAJ8971526.1"/>
    <property type="molecule type" value="Genomic_DNA"/>
</dbReference>